<sequence>MKSDKFIISLYLIISIFITFSIYKDYGISTDEVVQRGTAKINMSYVFKGNKSLKTWMDRDYGVVFEAPLVILEEIFNWEKPGGDERNIYAYRHLITHLFYIVGGVFLYLLISQLFNSKIYGVLALFLYMLNPRIYAHSFINSKDIPLMAMFIICFYVFIKFIKKRSFKNILLLSLVSALLINIRIVGVLFPIAVIAYLFIFDYLDFKFNNIKSTFKNSALYFFITAFFVYLFWPNLWANPIDNFLQSFTNMSHFRHNPFELTYGEMIRATDDKSYFFKWFFISNPFLYLVYGCLGILLLTISVLKTKGAFLVTKETRYIAFLSSFFVLTIAIVLLKNSVIYNSWRQLFFLYPSFIIFIIFFIYYFRDKQIHKYLIFSLIIYQVFVLKKQYSLHPYQTVYFNEFVSSKENYRAKNFKLDYWGHSYKEALETLVSLDDSEEIKVVFSGLIGFQNAKTLPLKDKKRIVRSENIEDADYFITNNYLEAIKIDDNKLIFKIIRDNSPIISMFKLK</sequence>
<gene>
    <name evidence="3" type="ORF">H9W90_03235</name>
</gene>
<feature type="domain" description="Glycosyltransferase RgtA/B/C/D-like" evidence="2">
    <location>
        <begin position="94"/>
        <end position="233"/>
    </location>
</feature>
<dbReference type="InterPro" id="IPR038731">
    <property type="entry name" value="RgtA/B/C-like"/>
</dbReference>
<keyword evidence="4" id="KW-1185">Reference proteome</keyword>
<dbReference type="Pfam" id="PF13231">
    <property type="entry name" value="PMT_2"/>
    <property type="match status" value="1"/>
</dbReference>
<keyword evidence="1" id="KW-0812">Transmembrane</keyword>
<dbReference type="Proteomes" id="UP000515808">
    <property type="component" value="Chromosome"/>
</dbReference>
<reference evidence="3 4" key="1">
    <citation type="submission" date="2020-08" db="EMBL/GenBank/DDBJ databases">
        <title>Polaribacter sp. L12M9 isolated from gut of the Korean scallop.</title>
        <authorList>
            <person name="Jeong Y.S."/>
        </authorList>
    </citation>
    <scope>NUCLEOTIDE SEQUENCE [LARGE SCALE GENOMIC DNA]</scope>
    <source>
        <strain evidence="3 4">L12M9</strain>
    </source>
</reference>
<dbReference type="AlphaFoldDB" id="A0A7G9LBZ7"/>
<dbReference type="KEGG" id="ppec:H9W90_03235"/>
<keyword evidence="1" id="KW-1133">Transmembrane helix</keyword>
<organism evidence="3 4">
    <name type="scientific">Polaribacter pectinis</name>
    <dbReference type="NCBI Taxonomy" id="2738844"/>
    <lineage>
        <taxon>Bacteria</taxon>
        <taxon>Pseudomonadati</taxon>
        <taxon>Bacteroidota</taxon>
        <taxon>Flavobacteriia</taxon>
        <taxon>Flavobacteriales</taxon>
        <taxon>Flavobacteriaceae</taxon>
    </lineage>
</organism>
<proteinExistence type="predicted"/>
<feature type="transmembrane region" description="Helical" evidence="1">
    <location>
        <begin position="316"/>
        <end position="335"/>
    </location>
</feature>
<keyword evidence="3" id="KW-0808">Transferase</keyword>
<accession>A0A7G9LBZ7</accession>
<feature type="transmembrane region" description="Helical" evidence="1">
    <location>
        <begin position="135"/>
        <end position="158"/>
    </location>
</feature>
<evidence type="ECO:0000259" key="2">
    <source>
        <dbReference type="Pfam" id="PF13231"/>
    </source>
</evidence>
<dbReference type="RefSeq" id="WP_187483029.1">
    <property type="nucleotide sequence ID" value="NZ_CP060695.1"/>
</dbReference>
<evidence type="ECO:0000313" key="3">
    <source>
        <dbReference type="EMBL" id="QNM86146.1"/>
    </source>
</evidence>
<feature type="transmembrane region" description="Helical" evidence="1">
    <location>
        <begin position="347"/>
        <end position="364"/>
    </location>
</feature>
<feature type="transmembrane region" description="Helical" evidence="1">
    <location>
        <begin position="220"/>
        <end position="238"/>
    </location>
</feature>
<dbReference type="GO" id="GO:0016740">
    <property type="term" value="F:transferase activity"/>
    <property type="evidence" value="ECO:0007669"/>
    <property type="project" value="UniProtKB-KW"/>
</dbReference>
<feature type="transmembrane region" description="Helical" evidence="1">
    <location>
        <begin position="94"/>
        <end position="115"/>
    </location>
</feature>
<feature type="transmembrane region" description="Helical" evidence="1">
    <location>
        <begin position="286"/>
        <end position="304"/>
    </location>
</feature>
<keyword evidence="1" id="KW-0472">Membrane</keyword>
<name>A0A7G9LBZ7_9FLAO</name>
<feature type="transmembrane region" description="Helical" evidence="1">
    <location>
        <begin position="170"/>
        <end position="200"/>
    </location>
</feature>
<protein>
    <submittedName>
        <fullName evidence="3">Glycosyltransferase family 39 protein</fullName>
    </submittedName>
</protein>
<dbReference type="EMBL" id="CP060695">
    <property type="protein sequence ID" value="QNM86146.1"/>
    <property type="molecule type" value="Genomic_DNA"/>
</dbReference>
<evidence type="ECO:0000313" key="4">
    <source>
        <dbReference type="Proteomes" id="UP000515808"/>
    </source>
</evidence>
<feature type="transmembrane region" description="Helical" evidence="1">
    <location>
        <begin position="6"/>
        <end position="23"/>
    </location>
</feature>
<evidence type="ECO:0000256" key="1">
    <source>
        <dbReference type="SAM" id="Phobius"/>
    </source>
</evidence>